<protein>
    <submittedName>
        <fullName evidence="2">Cytosolic 5'-nucleotidase 1A-like</fullName>
    </submittedName>
</protein>
<sequence>MTDLYLSEDSEKVKEAIEERFAAATMFACDNMNELSDKQLRIAFDGDCVLFSDESEIITKTQGLDAFFDNEKKFENKPLAQGPLKGFLEAVWKLQQKFYAKRLSCPIRTYLVTSRSATRGGARVLKTFKSWGLEVDEAMFLAGSPKGPLLQTIRSHIFFDDQMSHIEGARKLGTIAVHVPYSIRNLLQETTPIKS</sequence>
<dbReference type="GO" id="GO:0000287">
    <property type="term" value="F:magnesium ion binding"/>
    <property type="evidence" value="ECO:0007669"/>
    <property type="project" value="InterPro"/>
</dbReference>
<gene>
    <name evidence="2" type="primary">LOC105895607</name>
</gene>
<dbReference type="GO" id="GO:0008253">
    <property type="term" value="F:5'-nucleotidase activity"/>
    <property type="evidence" value="ECO:0007669"/>
    <property type="project" value="InterPro"/>
</dbReference>
<dbReference type="PANTHER" id="PTHR31367">
    <property type="entry name" value="CYTOSOLIC 5'-NUCLEOTIDASE 1 FAMILY MEMBER"/>
    <property type="match status" value="1"/>
</dbReference>
<dbReference type="GO" id="GO:0046085">
    <property type="term" value="P:adenosine metabolic process"/>
    <property type="evidence" value="ECO:0007669"/>
    <property type="project" value="TreeGrafter"/>
</dbReference>
<dbReference type="GeneID" id="105895607"/>
<dbReference type="GO" id="GO:0009117">
    <property type="term" value="P:nucleotide metabolic process"/>
    <property type="evidence" value="ECO:0007669"/>
    <property type="project" value="InterPro"/>
</dbReference>
<dbReference type="KEGG" id="char:105895607"/>
<organism evidence="1 2">
    <name type="scientific">Clupea harengus</name>
    <name type="common">Atlantic herring</name>
    <dbReference type="NCBI Taxonomy" id="7950"/>
    <lineage>
        <taxon>Eukaryota</taxon>
        <taxon>Metazoa</taxon>
        <taxon>Chordata</taxon>
        <taxon>Craniata</taxon>
        <taxon>Vertebrata</taxon>
        <taxon>Euteleostomi</taxon>
        <taxon>Actinopterygii</taxon>
        <taxon>Neopterygii</taxon>
        <taxon>Teleostei</taxon>
        <taxon>Clupei</taxon>
        <taxon>Clupeiformes</taxon>
        <taxon>Clupeoidei</taxon>
        <taxon>Clupeidae</taxon>
        <taxon>Clupea</taxon>
    </lineage>
</organism>
<evidence type="ECO:0000313" key="2">
    <source>
        <dbReference type="RefSeq" id="XP_031435901.1"/>
    </source>
</evidence>
<dbReference type="GO" id="GO:0005829">
    <property type="term" value="C:cytosol"/>
    <property type="evidence" value="ECO:0007669"/>
    <property type="project" value="TreeGrafter"/>
</dbReference>
<dbReference type="GO" id="GO:0000166">
    <property type="term" value="F:nucleotide binding"/>
    <property type="evidence" value="ECO:0007669"/>
    <property type="project" value="InterPro"/>
</dbReference>
<dbReference type="InterPro" id="IPR010394">
    <property type="entry name" value="5-nucleotidase"/>
</dbReference>
<dbReference type="Proteomes" id="UP000515152">
    <property type="component" value="Chromosome 14"/>
</dbReference>
<evidence type="ECO:0000313" key="1">
    <source>
        <dbReference type="Proteomes" id="UP000515152"/>
    </source>
</evidence>
<dbReference type="OrthoDB" id="9994138at2759"/>
<accession>A0A6P8GFA7</accession>
<reference evidence="2" key="1">
    <citation type="submission" date="2025-08" db="UniProtKB">
        <authorList>
            <consortium name="RefSeq"/>
        </authorList>
    </citation>
    <scope>IDENTIFICATION</scope>
</reference>
<keyword evidence="1" id="KW-1185">Reference proteome</keyword>
<dbReference type="AlphaFoldDB" id="A0A6P8GFA7"/>
<dbReference type="Pfam" id="PF06189">
    <property type="entry name" value="5-nucleotidase"/>
    <property type="match status" value="1"/>
</dbReference>
<proteinExistence type="predicted"/>
<dbReference type="RefSeq" id="XP_031435901.1">
    <property type="nucleotide sequence ID" value="XM_031580041.2"/>
</dbReference>
<dbReference type="PANTHER" id="PTHR31367:SF0">
    <property type="entry name" value="CYTOSOLIC 5'-NUCLEOTIDASE 1B"/>
    <property type="match status" value="1"/>
</dbReference>
<name>A0A6P8GFA7_CLUHA</name>